<accession>A0A427T1A7</accession>
<keyword evidence="2" id="KW-0274">FAD</keyword>
<proteinExistence type="predicted"/>
<dbReference type="PROSITE" id="PS51387">
    <property type="entry name" value="FAD_PCMH"/>
    <property type="match status" value="1"/>
</dbReference>
<dbReference type="SUPFAM" id="SSF55447">
    <property type="entry name" value="CO dehydrogenase flavoprotein C-terminal domain-like"/>
    <property type="match status" value="1"/>
</dbReference>
<dbReference type="InterPro" id="IPR036318">
    <property type="entry name" value="FAD-bd_PCMH-like_sf"/>
</dbReference>
<evidence type="ECO:0000256" key="2">
    <source>
        <dbReference type="ARBA" id="ARBA00022827"/>
    </source>
</evidence>
<reference evidence="5 6" key="1">
    <citation type="submission" date="2018-12" db="EMBL/GenBank/DDBJ databases">
        <title>Amycolatopsis eburnea sp. nov. actinomycete associate with arbuscular mycorrhiza fungal spore.</title>
        <authorList>
            <person name="Lumyong S."/>
            <person name="Chaiya L."/>
        </authorList>
    </citation>
    <scope>NUCLEOTIDE SEQUENCE [LARGE SCALE GENOMIC DNA]</scope>
    <source>
        <strain evidence="5 6">GLM-1</strain>
    </source>
</reference>
<dbReference type="PANTHER" id="PTHR42659:SF2">
    <property type="entry name" value="XANTHINE DEHYDROGENASE SUBUNIT C-RELATED"/>
    <property type="match status" value="1"/>
</dbReference>
<keyword evidence="1" id="KW-0285">Flavoprotein</keyword>
<evidence type="ECO:0000259" key="4">
    <source>
        <dbReference type="PROSITE" id="PS51387"/>
    </source>
</evidence>
<sequence length="304" mass="31534">MRRVLRHRPGDREGAGGRMSTRFVSARSFEEAFEALAGEEALAVAGGVSVGLLANLGLVSAATLVSVSRIPELRGVRVENGGLVIGAAMTHGRLAADPVLRRERPEVAAMFGHIGNVRVRAWGTVGGNLALAEPAQDPPVLLAALDAEAGIVGTGGTRRVPVAELGDGPMSTVLAPDELIREVVVPLPVAGERCSYRKFLPKTADDYATVSAAVRVRFDGGRIAAARVFCGAVGPVPVACEEAAALLVGRTHDELREPDDVVAAVRDAVSPVGDHRGSADYKREMAGVFVKRALEEIGSGGGAS</sequence>
<keyword evidence="6" id="KW-1185">Reference proteome</keyword>
<keyword evidence="3" id="KW-0560">Oxidoreductase</keyword>
<dbReference type="Proteomes" id="UP000267081">
    <property type="component" value="Unassembled WGS sequence"/>
</dbReference>
<name>A0A427T1A7_9PSEU</name>
<comment type="caution">
    <text evidence="5">The sequence shown here is derived from an EMBL/GenBank/DDBJ whole genome shotgun (WGS) entry which is preliminary data.</text>
</comment>
<dbReference type="InterPro" id="IPR005107">
    <property type="entry name" value="CO_DH_flav_C"/>
</dbReference>
<protein>
    <submittedName>
        <fullName evidence="5">Xanthine dehydrogenase family protein subunit M</fullName>
    </submittedName>
</protein>
<dbReference type="Gene3D" id="3.30.465.10">
    <property type="match status" value="1"/>
</dbReference>
<dbReference type="SUPFAM" id="SSF56176">
    <property type="entry name" value="FAD-binding/transporter-associated domain-like"/>
    <property type="match status" value="1"/>
</dbReference>
<dbReference type="InterPro" id="IPR036683">
    <property type="entry name" value="CO_DH_flav_C_dom_sf"/>
</dbReference>
<dbReference type="SMART" id="SM01092">
    <property type="entry name" value="CO_deh_flav_C"/>
    <property type="match status" value="1"/>
</dbReference>
<evidence type="ECO:0000256" key="1">
    <source>
        <dbReference type="ARBA" id="ARBA00022630"/>
    </source>
</evidence>
<dbReference type="EMBL" id="RSEC01000059">
    <property type="protein sequence ID" value="RSD11724.1"/>
    <property type="molecule type" value="Genomic_DNA"/>
</dbReference>
<dbReference type="Pfam" id="PF00941">
    <property type="entry name" value="FAD_binding_5"/>
    <property type="match status" value="1"/>
</dbReference>
<dbReference type="Gene3D" id="3.30.390.50">
    <property type="entry name" value="CO dehydrogenase flavoprotein, C-terminal domain"/>
    <property type="match status" value="1"/>
</dbReference>
<dbReference type="GO" id="GO:0071949">
    <property type="term" value="F:FAD binding"/>
    <property type="evidence" value="ECO:0007669"/>
    <property type="project" value="InterPro"/>
</dbReference>
<feature type="domain" description="FAD-binding PCMH-type" evidence="4">
    <location>
        <begin position="16"/>
        <end position="190"/>
    </location>
</feature>
<dbReference type="InterPro" id="IPR002346">
    <property type="entry name" value="Mopterin_DH_FAD-bd"/>
</dbReference>
<evidence type="ECO:0000313" key="5">
    <source>
        <dbReference type="EMBL" id="RSD11724.1"/>
    </source>
</evidence>
<dbReference type="GO" id="GO:0016491">
    <property type="term" value="F:oxidoreductase activity"/>
    <property type="evidence" value="ECO:0007669"/>
    <property type="project" value="UniProtKB-KW"/>
</dbReference>
<dbReference type="InterPro" id="IPR016169">
    <property type="entry name" value="FAD-bd_PCMH_sub2"/>
</dbReference>
<dbReference type="PANTHER" id="PTHR42659">
    <property type="entry name" value="XANTHINE DEHYDROGENASE SUBUNIT C-RELATED"/>
    <property type="match status" value="1"/>
</dbReference>
<dbReference type="Pfam" id="PF03450">
    <property type="entry name" value="CO_deh_flav_C"/>
    <property type="match status" value="1"/>
</dbReference>
<dbReference type="InterPro" id="IPR016166">
    <property type="entry name" value="FAD-bd_PCMH"/>
</dbReference>
<gene>
    <name evidence="5" type="ORF">EIY87_33690</name>
</gene>
<evidence type="ECO:0000313" key="6">
    <source>
        <dbReference type="Proteomes" id="UP000267081"/>
    </source>
</evidence>
<organism evidence="5 6">
    <name type="scientific">Amycolatopsis eburnea</name>
    <dbReference type="NCBI Taxonomy" id="2267691"/>
    <lineage>
        <taxon>Bacteria</taxon>
        <taxon>Bacillati</taxon>
        <taxon>Actinomycetota</taxon>
        <taxon>Actinomycetes</taxon>
        <taxon>Pseudonocardiales</taxon>
        <taxon>Pseudonocardiaceae</taxon>
        <taxon>Amycolatopsis</taxon>
    </lineage>
</organism>
<evidence type="ECO:0000256" key="3">
    <source>
        <dbReference type="ARBA" id="ARBA00023002"/>
    </source>
</evidence>
<dbReference type="InterPro" id="IPR051312">
    <property type="entry name" value="Diverse_Substr_Oxidored"/>
</dbReference>
<dbReference type="AlphaFoldDB" id="A0A427T1A7"/>